<keyword evidence="2" id="KW-0479">Metal-binding</keyword>
<evidence type="ECO:0000256" key="3">
    <source>
        <dbReference type="ARBA" id="ARBA00022771"/>
    </source>
</evidence>
<dbReference type="InterPro" id="IPR057468">
    <property type="entry name" value="HOIL-1/Sharpin_LTM"/>
</dbReference>
<dbReference type="AlphaFoldDB" id="A0A6J0J9U6"/>
<feature type="non-terminal residue" evidence="8">
    <location>
        <position position="93"/>
    </location>
</feature>
<keyword evidence="5" id="KW-0862">Zinc</keyword>
<comment type="pathway">
    <text evidence="1">Protein modification; protein ubiquitination.</text>
</comment>
<dbReference type="GO" id="GO:0004842">
    <property type="term" value="F:ubiquitin-protein transferase activity"/>
    <property type="evidence" value="ECO:0007669"/>
    <property type="project" value="TreeGrafter"/>
</dbReference>
<dbReference type="OrthoDB" id="261960at2759"/>
<evidence type="ECO:0000256" key="4">
    <source>
        <dbReference type="ARBA" id="ARBA00022786"/>
    </source>
</evidence>
<proteinExistence type="predicted"/>
<accession>A0A6J0J9U6</accession>
<dbReference type="GO" id="GO:0008270">
    <property type="term" value="F:zinc ion binding"/>
    <property type="evidence" value="ECO:0007669"/>
    <property type="project" value="UniProtKB-KW"/>
</dbReference>
<dbReference type="Gene3D" id="3.10.20.90">
    <property type="entry name" value="Phosphatidylinositol 3-kinase Catalytic Subunit, Chain A, domain 1"/>
    <property type="match status" value="1"/>
</dbReference>
<evidence type="ECO:0000256" key="2">
    <source>
        <dbReference type="ARBA" id="ARBA00022723"/>
    </source>
</evidence>
<dbReference type="GO" id="GO:0097039">
    <property type="term" value="P:protein linear polyubiquitination"/>
    <property type="evidence" value="ECO:0007669"/>
    <property type="project" value="TreeGrafter"/>
</dbReference>
<reference evidence="8" key="1">
    <citation type="submission" date="2025-08" db="UniProtKB">
        <authorList>
            <consortium name="RefSeq"/>
        </authorList>
    </citation>
    <scope>IDENTIFICATION</scope>
</reference>
<evidence type="ECO:0000256" key="1">
    <source>
        <dbReference type="ARBA" id="ARBA00004906"/>
    </source>
</evidence>
<keyword evidence="3" id="KW-0863">Zinc-finger</keyword>
<dbReference type="InterPro" id="IPR051628">
    <property type="entry name" value="LUBAC_E3_Ligases"/>
</dbReference>
<evidence type="ECO:0000256" key="5">
    <source>
        <dbReference type="ARBA" id="ARBA00022833"/>
    </source>
</evidence>
<organism evidence="7 8">
    <name type="scientific">Lepidothrix coronata</name>
    <name type="common">blue-crowned manakin</name>
    <dbReference type="NCBI Taxonomy" id="321398"/>
    <lineage>
        <taxon>Eukaryota</taxon>
        <taxon>Metazoa</taxon>
        <taxon>Chordata</taxon>
        <taxon>Craniata</taxon>
        <taxon>Vertebrata</taxon>
        <taxon>Euteleostomi</taxon>
        <taxon>Archelosauria</taxon>
        <taxon>Archosauria</taxon>
        <taxon>Dinosauria</taxon>
        <taxon>Saurischia</taxon>
        <taxon>Theropoda</taxon>
        <taxon>Coelurosauria</taxon>
        <taxon>Aves</taxon>
        <taxon>Neognathae</taxon>
        <taxon>Neoaves</taxon>
        <taxon>Telluraves</taxon>
        <taxon>Australaves</taxon>
        <taxon>Passeriformes</taxon>
        <taxon>Pipridae</taxon>
        <taxon>Lepidothrix</taxon>
    </lineage>
</organism>
<dbReference type="GO" id="GO:0043161">
    <property type="term" value="P:proteasome-mediated ubiquitin-dependent protein catabolic process"/>
    <property type="evidence" value="ECO:0007669"/>
    <property type="project" value="TreeGrafter"/>
</dbReference>
<feature type="non-terminal residue" evidence="8">
    <location>
        <position position="1"/>
    </location>
</feature>
<keyword evidence="7" id="KW-1185">Reference proteome</keyword>
<dbReference type="Pfam" id="PF25393">
    <property type="entry name" value="LTM"/>
    <property type="match status" value="1"/>
</dbReference>
<dbReference type="RefSeq" id="XP_017695750.1">
    <property type="nucleotide sequence ID" value="XM_017840261.1"/>
</dbReference>
<dbReference type="PANTHER" id="PTHR22770:SF13">
    <property type="entry name" value="RING-TYPE DOMAIN-CONTAINING PROTEIN"/>
    <property type="match status" value="1"/>
</dbReference>
<feature type="domain" description="HOIL-1/Sharpin LUBAC thetering" evidence="6">
    <location>
        <begin position="7"/>
        <end position="48"/>
    </location>
</feature>
<evidence type="ECO:0000259" key="6">
    <source>
        <dbReference type="Pfam" id="PF25393"/>
    </source>
</evidence>
<dbReference type="Proteomes" id="UP000504624">
    <property type="component" value="Unplaced"/>
</dbReference>
<protein>
    <submittedName>
        <fullName evidence="8">Sharpin-like</fullName>
    </submittedName>
</protein>
<keyword evidence="4" id="KW-0833">Ubl conjugation pathway</keyword>
<evidence type="ECO:0000313" key="7">
    <source>
        <dbReference type="Proteomes" id="UP000504624"/>
    </source>
</evidence>
<evidence type="ECO:0000313" key="8">
    <source>
        <dbReference type="RefSeq" id="XP_017695750.1"/>
    </source>
</evidence>
<dbReference type="GO" id="GO:0043130">
    <property type="term" value="F:ubiquitin binding"/>
    <property type="evidence" value="ECO:0007669"/>
    <property type="project" value="TreeGrafter"/>
</dbReference>
<dbReference type="GO" id="GO:0043123">
    <property type="term" value="P:positive regulation of canonical NF-kappaB signal transduction"/>
    <property type="evidence" value="ECO:0007669"/>
    <property type="project" value="TreeGrafter"/>
</dbReference>
<sequence>SPLSPEELCLRLAEAIGVGDEAVAAQSAAALARHHTELSVSLRDTNYPGGELSMAVWVEDATSSANITLRVRPHLTIGTLKEQVWGAPGGTWG</sequence>
<name>A0A6J0J9U6_9PASS</name>
<gene>
    <name evidence="8" type="primary">LOC108510592</name>
</gene>
<dbReference type="GO" id="GO:0071797">
    <property type="term" value="C:LUBAC complex"/>
    <property type="evidence" value="ECO:0007669"/>
    <property type="project" value="TreeGrafter"/>
</dbReference>
<dbReference type="GeneID" id="108510592"/>
<dbReference type="PANTHER" id="PTHR22770">
    <property type="entry name" value="UBIQUITIN CONJUGATING ENZYME 7 INTERACTING PROTEIN-RELATED"/>
    <property type="match status" value="1"/>
</dbReference>